<proteinExistence type="predicted"/>
<gene>
    <name evidence="1" type="ORF">H7A79_2616</name>
</gene>
<sequence length="123" mass="12946">MQKKPPALLAAALAACTAPPFETAPAIGGGRDAHSCITSAGQSWSVLKQQCIQPFDNPDIQFADPDNGTLAVYVLLSDDKSRAEVSASGVPEHTVLENVKGGYASRNGKIRLLRGKGGWKLTK</sequence>
<dbReference type="Proteomes" id="UP000516412">
    <property type="component" value="Chromosome"/>
</dbReference>
<evidence type="ECO:0000313" key="2">
    <source>
        <dbReference type="Proteomes" id="UP000516412"/>
    </source>
</evidence>
<dbReference type="AlphaFoldDB" id="A0A7H1MCB7"/>
<dbReference type="EMBL" id="CP060414">
    <property type="protein sequence ID" value="QNT59282.1"/>
    <property type="molecule type" value="Genomic_DNA"/>
</dbReference>
<accession>A0A7H1MCB7</accession>
<evidence type="ECO:0000313" key="1">
    <source>
        <dbReference type="EMBL" id="QNT59282.1"/>
    </source>
</evidence>
<keyword evidence="2" id="KW-1185">Reference proteome</keyword>
<dbReference type="RefSeq" id="WP_187000583.1">
    <property type="nucleotide sequence ID" value="NZ_CP060414.2"/>
</dbReference>
<organism evidence="1 2">
    <name type="scientific">Neisseria musculi</name>
    <dbReference type="NCBI Taxonomy" id="1815583"/>
    <lineage>
        <taxon>Bacteria</taxon>
        <taxon>Pseudomonadati</taxon>
        <taxon>Pseudomonadota</taxon>
        <taxon>Betaproteobacteria</taxon>
        <taxon>Neisseriales</taxon>
        <taxon>Neisseriaceae</taxon>
        <taxon>Neisseria</taxon>
    </lineage>
</organism>
<dbReference type="KEGG" id="nmus:H7A79_2616"/>
<reference evidence="1" key="1">
    <citation type="submission" date="2024-06" db="EMBL/GenBank/DDBJ databases">
        <title>Complete Genome Sequence of mouse commensal type strain Neisseria musculi.</title>
        <authorList>
            <person name="Thapa E."/>
            <person name="Aluvathingal J."/>
            <person name="Nadendla S."/>
            <person name="Mehta A."/>
            <person name="Tettelin H."/>
            <person name="Weyand N.J."/>
        </authorList>
    </citation>
    <scope>NUCLEOTIDE SEQUENCE</scope>
    <source>
        <strain evidence="1">NW831</strain>
    </source>
</reference>
<name>A0A7H1MCB7_9NEIS</name>
<protein>
    <recommendedName>
        <fullName evidence="3">Lipoprotein</fullName>
    </recommendedName>
</protein>
<dbReference type="PROSITE" id="PS51257">
    <property type="entry name" value="PROKAR_LIPOPROTEIN"/>
    <property type="match status" value="1"/>
</dbReference>
<evidence type="ECO:0008006" key="3">
    <source>
        <dbReference type="Google" id="ProtNLM"/>
    </source>
</evidence>